<dbReference type="OrthoDB" id="883825at2"/>
<name>A0A3B7QTR1_9BACT</name>
<evidence type="ECO:0008006" key="3">
    <source>
        <dbReference type="Google" id="ProtNLM"/>
    </source>
</evidence>
<protein>
    <recommendedName>
        <fullName evidence="3">Ankyrin repeat domain-containing protein</fullName>
    </recommendedName>
</protein>
<keyword evidence="2" id="KW-1185">Reference proteome</keyword>
<accession>A0A3B7QTR1</accession>
<evidence type="ECO:0000313" key="2">
    <source>
        <dbReference type="Proteomes" id="UP000262802"/>
    </source>
</evidence>
<dbReference type="AlphaFoldDB" id="A0A3B7QTR1"/>
<gene>
    <name evidence="1" type="ORF">D3Y59_04525</name>
</gene>
<dbReference type="Proteomes" id="UP000262802">
    <property type="component" value="Chromosome"/>
</dbReference>
<reference evidence="1 2" key="1">
    <citation type="submission" date="2018-09" db="EMBL/GenBank/DDBJ databases">
        <title>Hymenobacter medium sp. nov., isolated from R2A medium.</title>
        <authorList>
            <person name="Yingchao G."/>
        </authorList>
    </citation>
    <scope>NUCLEOTIDE SEQUENCE [LARGE SCALE GENOMIC DNA]</scope>
    <source>
        <strain evidence="2">sh-6</strain>
    </source>
</reference>
<evidence type="ECO:0000313" key="1">
    <source>
        <dbReference type="EMBL" id="AYA36388.1"/>
    </source>
</evidence>
<proteinExistence type="predicted"/>
<dbReference type="RefSeq" id="WP_119443973.1">
    <property type="nucleotide sequence ID" value="NZ_CP032317.1"/>
</dbReference>
<dbReference type="EMBL" id="CP032317">
    <property type="protein sequence ID" value="AYA36388.1"/>
    <property type="molecule type" value="Genomic_DNA"/>
</dbReference>
<dbReference type="KEGG" id="hyh:D3Y59_04525"/>
<organism evidence="1 2">
    <name type="scientific">Hymenobacter oligotrophus</name>
    <dbReference type="NCBI Taxonomy" id="2319843"/>
    <lineage>
        <taxon>Bacteria</taxon>
        <taxon>Pseudomonadati</taxon>
        <taxon>Bacteroidota</taxon>
        <taxon>Cytophagia</taxon>
        <taxon>Cytophagales</taxon>
        <taxon>Hymenobacteraceae</taxon>
        <taxon>Hymenobacter</taxon>
    </lineage>
</organism>
<sequence>MKELVNAIINAHLDKVRVLVRTNPELLTQQTPNGYTPVELAKAKGHKKIETAIARATGVPECYTADELRQLLVDYVAWLSEEYYAAGWYDSIEYKLWALVIHDKLECTHQQWWRKRIGTEELADLKFLSERTQAWAMWNDEHPNDPDAEDVLVVALIDWQPMYNAWRAKHLSSRT</sequence>